<proteinExistence type="predicted"/>
<protein>
    <recommendedName>
        <fullName evidence="4">Secreted protein</fullName>
    </recommendedName>
</protein>
<evidence type="ECO:0000313" key="2">
    <source>
        <dbReference type="EMBL" id="CAI5439719.1"/>
    </source>
</evidence>
<dbReference type="Proteomes" id="UP001152747">
    <property type="component" value="Unassembled WGS sequence"/>
</dbReference>
<feature type="signal peptide" evidence="1">
    <location>
        <begin position="1"/>
        <end position="26"/>
    </location>
</feature>
<reference evidence="2" key="1">
    <citation type="submission" date="2022-11" db="EMBL/GenBank/DDBJ databases">
        <authorList>
            <person name="Kikuchi T."/>
        </authorList>
    </citation>
    <scope>NUCLEOTIDE SEQUENCE</scope>
    <source>
        <strain evidence="2">PS1010</strain>
    </source>
</reference>
<dbReference type="EMBL" id="CANHGI010000001">
    <property type="protein sequence ID" value="CAI5439719.1"/>
    <property type="molecule type" value="Genomic_DNA"/>
</dbReference>
<sequence>MKPFFTSTFLCISLICLLLCTLSTLADYCQCGAQCSAYTDGTKCTRCCTHSVKRRALNFDQLPQEQRQIYEENRVVVDPILARILAFLRTNDV</sequence>
<dbReference type="OrthoDB" id="5856122at2759"/>
<evidence type="ECO:0008006" key="4">
    <source>
        <dbReference type="Google" id="ProtNLM"/>
    </source>
</evidence>
<keyword evidence="3" id="KW-1185">Reference proteome</keyword>
<accession>A0A9P1MXK9</accession>
<name>A0A9P1MXK9_9PELO</name>
<evidence type="ECO:0000313" key="3">
    <source>
        <dbReference type="Proteomes" id="UP001152747"/>
    </source>
</evidence>
<organism evidence="2 3">
    <name type="scientific">Caenorhabditis angaria</name>
    <dbReference type="NCBI Taxonomy" id="860376"/>
    <lineage>
        <taxon>Eukaryota</taxon>
        <taxon>Metazoa</taxon>
        <taxon>Ecdysozoa</taxon>
        <taxon>Nematoda</taxon>
        <taxon>Chromadorea</taxon>
        <taxon>Rhabditida</taxon>
        <taxon>Rhabditina</taxon>
        <taxon>Rhabditomorpha</taxon>
        <taxon>Rhabditoidea</taxon>
        <taxon>Rhabditidae</taxon>
        <taxon>Peloderinae</taxon>
        <taxon>Caenorhabditis</taxon>
    </lineage>
</organism>
<evidence type="ECO:0000256" key="1">
    <source>
        <dbReference type="SAM" id="SignalP"/>
    </source>
</evidence>
<dbReference type="AlphaFoldDB" id="A0A9P1MXK9"/>
<comment type="caution">
    <text evidence="2">The sequence shown here is derived from an EMBL/GenBank/DDBJ whole genome shotgun (WGS) entry which is preliminary data.</text>
</comment>
<keyword evidence="1" id="KW-0732">Signal</keyword>
<gene>
    <name evidence="2" type="ORF">CAMP_LOCUS2356</name>
</gene>
<feature type="chain" id="PRO_5040239195" description="Secreted protein" evidence="1">
    <location>
        <begin position="27"/>
        <end position="93"/>
    </location>
</feature>